<protein>
    <submittedName>
        <fullName evidence="2">Uncharacterized protein</fullName>
    </submittedName>
</protein>
<proteinExistence type="predicted"/>
<feature type="coiled-coil region" evidence="1">
    <location>
        <begin position="81"/>
        <end position="108"/>
    </location>
</feature>
<evidence type="ECO:0000313" key="2">
    <source>
        <dbReference type="EMBL" id="PIV12827.1"/>
    </source>
</evidence>
<name>A0A2M7BYR6_9BACT</name>
<sequence length="268" mass="31232">MEEKNKDLEKLFVKREVNRKTLIEILTPYLRIDRENKQICLLPDFSKIECKDGVIIVLLGIKMLKVEKMREDELIGPSEVFDISKINLSTIKNALRELEKERITTSEKGKYMIPNFVLEVLEDRFKNLKLKDTKDFERTRRKRKGPHVDFSRVKVILELKPDEFAGELYDFLVKKKGEYLKKSLIVIKLAKERGGIDGLTAAEITKILQEHLRVPKVHHPNITTALGSRSASEYIFKQPTKSKKVYLYKLTKSGEDFVNNINLRAEEK</sequence>
<accession>A0A2M7BYR6</accession>
<gene>
    <name evidence="2" type="ORF">COS47_00480</name>
</gene>
<evidence type="ECO:0000313" key="3">
    <source>
        <dbReference type="Proteomes" id="UP000230324"/>
    </source>
</evidence>
<dbReference type="AlphaFoldDB" id="A0A2M7BYR6"/>
<dbReference type="EMBL" id="PEUV01000009">
    <property type="protein sequence ID" value="PIV12827.1"/>
    <property type="molecule type" value="Genomic_DNA"/>
</dbReference>
<comment type="caution">
    <text evidence="2">The sequence shown here is derived from an EMBL/GenBank/DDBJ whole genome shotgun (WGS) entry which is preliminary data.</text>
</comment>
<dbReference type="Proteomes" id="UP000230324">
    <property type="component" value="Unassembled WGS sequence"/>
</dbReference>
<keyword evidence="1" id="KW-0175">Coiled coil</keyword>
<evidence type="ECO:0000256" key="1">
    <source>
        <dbReference type="SAM" id="Coils"/>
    </source>
</evidence>
<reference evidence="3" key="1">
    <citation type="submission" date="2017-09" db="EMBL/GenBank/DDBJ databases">
        <title>Depth-based differentiation of microbial function through sediment-hosted aquifers and enrichment of novel symbionts in the deep terrestrial subsurface.</title>
        <authorList>
            <person name="Probst A.J."/>
            <person name="Ladd B."/>
            <person name="Jarett J.K."/>
            <person name="Geller-Mcgrath D.E."/>
            <person name="Sieber C.M.K."/>
            <person name="Emerson J.B."/>
            <person name="Anantharaman K."/>
            <person name="Thomas B.C."/>
            <person name="Malmstrom R."/>
            <person name="Stieglmeier M."/>
            <person name="Klingl A."/>
            <person name="Woyke T."/>
            <person name="Ryan C.M."/>
            <person name="Banfield J.F."/>
        </authorList>
    </citation>
    <scope>NUCLEOTIDE SEQUENCE [LARGE SCALE GENOMIC DNA]</scope>
</reference>
<organism evidence="2 3">
    <name type="scientific">Candidatus Nealsonbacteria bacterium CG03_land_8_20_14_0_80_36_12</name>
    <dbReference type="NCBI Taxonomy" id="1974701"/>
    <lineage>
        <taxon>Bacteria</taxon>
        <taxon>Candidatus Nealsoniibacteriota</taxon>
    </lineage>
</organism>